<reference evidence="2" key="1">
    <citation type="journal article" date="2015" name="Genome">
        <title>Whole Genome Sequence of the Non-Microcystin-Producing Microcystis aeruginosa Strain NIES-44.</title>
        <authorList>
            <person name="Okano K."/>
            <person name="Miyata N."/>
            <person name="Ozaki Y."/>
        </authorList>
    </citation>
    <scope>NUCLEOTIDE SEQUENCE [LARGE SCALE GENOMIC DNA]</scope>
    <source>
        <strain evidence="2">NIES-44</strain>
    </source>
</reference>
<comment type="caution">
    <text evidence="1">The sequence shown here is derived from an EMBL/GenBank/DDBJ whole genome shotgun (WGS) entry which is preliminary data.</text>
</comment>
<evidence type="ECO:0000313" key="2">
    <source>
        <dbReference type="Proteomes" id="UP000030321"/>
    </source>
</evidence>
<dbReference type="AlphaFoldDB" id="A0A0A1W074"/>
<sequence length="40" mass="4941">MYIVGFWVILLRHRSYPYGRCLEGWDSWSAERVNLEENFF</sequence>
<evidence type="ECO:0000313" key="1">
    <source>
        <dbReference type="EMBL" id="GAL95432.1"/>
    </source>
</evidence>
<organism evidence="1 2">
    <name type="scientific">Microcystis aeruginosa NIES-44</name>
    <dbReference type="NCBI Taxonomy" id="449439"/>
    <lineage>
        <taxon>Bacteria</taxon>
        <taxon>Bacillati</taxon>
        <taxon>Cyanobacteriota</taxon>
        <taxon>Cyanophyceae</taxon>
        <taxon>Oscillatoriophycideae</taxon>
        <taxon>Chroococcales</taxon>
        <taxon>Microcystaceae</taxon>
        <taxon>Microcystis</taxon>
    </lineage>
</organism>
<gene>
    <name evidence="1" type="ORF">N44_04287</name>
</gene>
<proteinExistence type="predicted"/>
<accession>A0A0A1W074</accession>
<dbReference type="Proteomes" id="UP000030321">
    <property type="component" value="Unassembled WGS sequence"/>
</dbReference>
<protein>
    <submittedName>
        <fullName evidence="1">Uncharacterized protein</fullName>
    </submittedName>
</protein>
<name>A0A0A1W074_MICAE</name>
<dbReference type="EMBL" id="BBPA01000070">
    <property type="protein sequence ID" value="GAL95432.1"/>
    <property type="molecule type" value="Genomic_DNA"/>
</dbReference>